<reference evidence="5 6" key="1">
    <citation type="submission" date="2021-06" db="EMBL/GenBank/DDBJ databases">
        <title>New haloarchaea isolates fom saline soil.</title>
        <authorList>
            <person name="Duran-Viseras A."/>
            <person name="Sanchez-Porro C.S."/>
            <person name="Ventosa A."/>
        </authorList>
    </citation>
    <scope>NUCLEOTIDE SEQUENCE [LARGE SCALE GENOMIC DNA]</scope>
    <source>
        <strain evidence="5 6">JCM 183640</strain>
    </source>
</reference>
<dbReference type="GO" id="GO:0005737">
    <property type="term" value="C:cytoplasm"/>
    <property type="evidence" value="ECO:0007669"/>
    <property type="project" value="UniProtKB-SubCell"/>
</dbReference>
<dbReference type="Pfam" id="PF01774">
    <property type="entry name" value="UreD"/>
    <property type="match status" value="1"/>
</dbReference>
<evidence type="ECO:0000256" key="3">
    <source>
        <dbReference type="HAMAP-Rule" id="MF_01384"/>
    </source>
</evidence>
<gene>
    <name evidence="3" type="primary">ureD</name>
    <name evidence="5" type="ORF">KTS45_07370</name>
</gene>
<dbReference type="AlphaFoldDB" id="A0A8J7Y4T5"/>
<dbReference type="PANTHER" id="PTHR33643:SF1">
    <property type="entry name" value="UREASE ACCESSORY PROTEIN D"/>
    <property type="match status" value="1"/>
</dbReference>
<sequence length="308" mass="32074">MATEVSEPEANTDAPHPAFEGYAAESPPQAAVGAPGKDGVLELTFAPTSDGTTLVRDYATVPFHISGTLAHDPHPDAATVFVQSPTGGVAQGDRHDIAISVEGDATAHVSTQSSTKVQSMTHNYAAADASLSVGRGGHLDYVPEPTILHADARYSQDLTLSLETGATAVLGDIVVPGRLARGERFEFERYLSRVRAQGPNGLLFEDATHLAPGESDPTAPGVLGEFTVYGSLFVVAPESDAAETSDDLHEAVTDCEARAGATALPNGAGVAVRALGDRAETVQSTLHAAWDRARRDLIDSPAPSGRKF</sequence>
<keyword evidence="3" id="KW-0996">Nickel insertion</keyword>
<proteinExistence type="inferred from homology"/>
<evidence type="ECO:0000313" key="6">
    <source>
        <dbReference type="Proteomes" id="UP000766550"/>
    </source>
</evidence>
<comment type="subunit">
    <text evidence="3">UreD, UreF and UreG form a complex that acts as a GTP-hydrolysis-dependent molecular chaperone, activating the urease apoprotein by helping to assemble the nickel containing metallocenter of UreC. The UreE protein probably delivers the nickel.</text>
</comment>
<evidence type="ECO:0000256" key="4">
    <source>
        <dbReference type="SAM" id="MobiDB-lite"/>
    </source>
</evidence>
<comment type="function">
    <text evidence="3">Required for maturation of urease via the functional incorporation of the urease nickel metallocenter.</text>
</comment>
<evidence type="ECO:0000313" key="5">
    <source>
        <dbReference type="EMBL" id="MBV0924022.1"/>
    </source>
</evidence>
<evidence type="ECO:0000256" key="1">
    <source>
        <dbReference type="ARBA" id="ARBA00007177"/>
    </source>
</evidence>
<feature type="region of interest" description="Disordered" evidence="4">
    <location>
        <begin position="1"/>
        <end position="35"/>
    </location>
</feature>
<keyword evidence="6" id="KW-1185">Reference proteome</keyword>
<keyword evidence="3" id="KW-0963">Cytoplasm</keyword>
<organism evidence="5 6">
    <name type="scientific">Haloarcula limicola</name>
    <dbReference type="NCBI Taxonomy" id="1429915"/>
    <lineage>
        <taxon>Archaea</taxon>
        <taxon>Methanobacteriati</taxon>
        <taxon>Methanobacteriota</taxon>
        <taxon>Stenosarchaea group</taxon>
        <taxon>Halobacteria</taxon>
        <taxon>Halobacteriales</taxon>
        <taxon>Haloarculaceae</taxon>
        <taxon>Haloarcula</taxon>
    </lineage>
</organism>
<dbReference type="Proteomes" id="UP000766550">
    <property type="component" value="Unassembled WGS sequence"/>
</dbReference>
<comment type="similarity">
    <text evidence="1 3">Belongs to the UreD family.</text>
</comment>
<dbReference type="InterPro" id="IPR002669">
    <property type="entry name" value="UreD"/>
</dbReference>
<name>A0A8J7Y4T5_9EURY</name>
<dbReference type="OrthoDB" id="10701at2157"/>
<dbReference type="PANTHER" id="PTHR33643">
    <property type="entry name" value="UREASE ACCESSORY PROTEIN D"/>
    <property type="match status" value="1"/>
</dbReference>
<dbReference type="GO" id="GO:0016151">
    <property type="term" value="F:nickel cation binding"/>
    <property type="evidence" value="ECO:0007669"/>
    <property type="project" value="UniProtKB-UniRule"/>
</dbReference>
<keyword evidence="2 3" id="KW-0143">Chaperone</keyword>
<protein>
    <recommendedName>
        <fullName evidence="3">Urease accessory protein UreD</fullName>
    </recommendedName>
</protein>
<accession>A0A8J7Y4T5</accession>
<comment type="caution">
    <text evidence="5">The sequence shown here is derived from an EMBL/GenBank/DDBJ whole genome shotgun (WGS) entry which is preliminary data.</text>
</comment>
<evidence type="ECO:0000256" key="2">
    <source>
        <dbReference type="ARBA" id="ARBA00023186"/>
    </source>
</evidence>
<dbReference type="RefSeq" id="WP_162317105.1">
    <property type="nucleotide sequence ID" value="NZ_JAHQXF010000001.1"/>
</dbReference>
<dbReference type="HAMAP" id="MF_01384">
    <property type="entry name" value="UreD"/>
    <property type="match status" value="1"/>
</dbReference>
<dbReference type="EMBL" id="JAHQXF010000001">
    <property type="protein sequence ID" value="MBV0924022.1"/>
    <property type="molecule type" value="Genomic_DNA"/>
</dbReference>
<comment type="subcellular location">
    <subcellularLocation>
        <location evidence="3">Cytoplasm</location>
    </subcellularLocation>
</comment>